<dbReference type="InParanoid" id="A0A3G9J2S4"/>
<keyword evidence="1" id="KW-0732">Signal</keyword>
<dbReference type="Pfam" id="PF18013">
    <property type="entry name" value="Phage_lysozyme2"/>
    <property type="match status" value="1"/>
</dbReference>
<dbReference type="RefSeq" id="WP_125118410.1">
    <property type="nucleotide sequence ID" value="NZ_AP019309.1"/>
</dbReference>
<dbReference type="InterPro" id="IPR041219">
    <property type="entry name" value="Phage_lysozyme2"/>
</dbReference>
<feature type="chain" id="PRO_5018137048" description="Phage tail lysozyme domain-containing protein" evidence="1">
    <location>
        <begin position="32"/>
        <end position="168"/>
    </location>
</feature>
<name>A0A3G9J2S4_9FIRM</name>
<sequence>MKTIIKKCSLIVMICLLCAGIFTSHTSHTNAASNRAKIYSTLRSLGYSKAGAAGIMSNIKYESGYNPRSGGVCYGLVQWTGGRKANLRRYCARHGLSASSIKGQVKFLDHELKTSYRGVYRSIKGAGNSASGAYRAAYKFCYDFERPAARSSASARRASYARSLYHIL</sequence>
<dbReference type="EMBL" id="AP019309">
    <property type="protein sequence ID" value="BBH25460.1"/>
    <property type="molecule type" value="Genomic_DNA"/>
</dbReference>
<dbReference type="OrthoDB" id="1998825at2"/>
<proteinExistence type="predicted"/>
<accession>A0A3G9J2S4</accession>
<feature type="domain" description="Phage tail lysozyme" evidence="2">
    <location>
        <begin position="34"/>
        <end position="167"/>
    </location>
</feature>
<dbReference type="Gene3D" id="1.10.530.10">
    <property type="match status" value="1"/>
</dbReference>
<gene>
    <name evidence="3" type="ORF">SG0102_03940</name>
</gene>
<evidence type="ECO:0000313" key="4">
    <source>
        <dbReference type="Proteomes" id="UP000268059"/>
    </source>
</evidence>
<dbReference type="KEGG" id="ebm:SG0102_03940"/>
<keyword evidence="4" id="KW-1185">Reference proteome</keyword>
<evidence type="ECO:0000256" key="1">
    <source>
        <dbReference type="SAM" id="SignalP"/>
    </source>
</evidence>
<reference evidence="3 4" key="1">
    <citation type="submission" date="2018-11" db="EMBL/GenBank/DDBJ databases">
        <title>Novel Erysipelotrichaceae bacterium isolated from small intestine of a swine.</title>
        <authorList>
            <person name="Kim J.S."/>
            <person name="Choe H."/>
            <person name="Lee Y.R."/>
            <person name="Kim K.M."/>
            <person name="Park D.S."/>
        </authorList>
    </citation>
    <scope>NUCLEOTIDE SEQUENCE [LARGE SCALE GENOMIC DNA]</scope>
    <source>
        <strain evidence="3 4">SG0102</strain>
    </source>
</reference>
<protein>
    <recommendedName>
        <fullName evidence="2">Phage tail lysozyme domain-containing protein</fullName>
    </recommendedName>
</protein>
<dbReference type="AlphaFoldDB" id="A0A3G9J2S4"/>
<organism evidence="3 4">
    <name type="scientific">Intestinibaculum porci</name>
    <dbReference type="NCBI Taxonomy" id="2487118"/>
    <lineage>
        <taxon>Bacteria</taxon>
        <taxon>Bacillati</taxon>
        <taxon>Bacillota</taxon>
        <taxon>Erysipelotrichia</taxon>
        <taxon>Erysipelotrichales</taxon>
        <taxon>Erysipelotrichaceae</taxon>
        <taxon>Intestinibaculum</taxon>
    </lineage>
</organism>
<dbReference type="Proteomes" id="UP000268059">
    <property type="component" value="Chromosome"/>
</dbReference>
<feature type="signal peptide" evidence="1">
    <location>
        <begin position="1"/>
        <end position="31"/>
    </location>
</feature>
<evidence type="ECO:0000259" key="2">
    <source>
        <dbReference type="Pfam" id="PF18013"/>
    </source>
</evidence>
<evidence type="ECO:0000313" key="3">
    <source>
        <dbReference type="EMBL" id="BBH25460.1"/>
    </source>
</evidence>